<keyword evidence="3" id="KW-0238">DNA-binding</keyword>
<accession>A0A2N8PXR4</accession>
<reference evidence="6 7" key="1">
    <citation type="submission" date="2017-10" db="EMBL/GenBank/DDBJ databases">
        <title>FDA dAtabase for Regulatory Grade micrObial Sequences (FDA-ARGOS): Supporting development and validation of Infectious Disease Dx tests.</title>
        <authorList>
            <person name="Campos J."/>
            <person name="Goldberg B."/>
            <person name="Tallon L.J."/>
            <person name="Sadzewicz L."/>
            <person name="Sengamalay N."/>
            <person name="Ott S."/>
            <person name="Godinez A."/>
            <person name="Nagaraj S."/>
            <person name="Vyas G."/>
            <person name="Aluvathingal J."/>
            <person name="Nadendla S."/>
            <person name="Geyer C."/>
            <person name="Nandy P."/>
            <person name="Hobson J."/>
            <person name="Sichtig H."/>
        </authorList>
    </citation>
    <scope>NUCLEOTIDE SEQUENCE [LARGE SCALE GENOMIC DNA]</scope>
    <source>
        <strain evidence="6 7">FDAARGOS_185</strain>
    </source>
</reference>
<name>A0A2N8PXR4_ENTAV</name>
<dbReference type="RefSeq" id="WP_016181389.1">
    <property type="nucleotide sequence ID" value="NZ_CAAKOC010000101.1"/>
</dbReference>
<dbReference type="InterPro" id="IPR000847">
    <property type="entry name" value="LysR_HTH_N"/>
</dbReference>
<evidence type="ECO:0000259" key="5">
    <source>
        <dbReference type="PROSITE" id="PS50931"/>
    </source>
</evidence>
<dbReference type="GeneID" id="69568774"/>
<evidence type="ECO:0000256" key="3">
    <source>
        <dbReference type="ARBA" id="ARBA00023125"/>
    </source>
</evidence>
<feature type="domain" description="HTH lysR-type" evidence="5">
    <location>
        <begin position="1"/>
        <end position="58"/>
    </location>
</feature>
<gene>
    <name evidence="6" type="ORF">AUF17_03565</name>
</gene>
<protein>
    <submittedName>
        <fullName evidence="6">LysR family transcriptional regulator</fullName>
    </submittedName>
</protein>
<dbReference type="InterPro" id="IPR036388">
    <property type="entry name" value="WH-like_DNA-bd_sf"/>
</dbReference>
<sequence length="298" mass="34105">MNIKNLEAFCRLAELEHYGKTADELGIAQPTLSRTIKRIEEELGVVLFRHHGRNIHLTKIGKIYYESVQQGLEKIAAGTKSVRDLVDPYSGSIDLGFIFTLGPEIIPQLLQQFRSDSHRRNFKFKFWQGNSPRLIENVKNETCDFALCSFLKDEPEIEFIHILDQPLVAIVANSNPLASKETVSLKELSEYSMILSLDKTYYMEKLFEKQQLPLKISCRVEEDQALAGLVSIDIGVAILPFNNLLEFHDVKVLQLEESQSRCVYLAKKKDALLTSAALEFERFLTNKEFQEKLLPEPK</sequence>
<comment type="similarity">
    <text evidence="1">Belongs to the LysR transcriptional regulatory family.</text>
</comment>
<dbReference type="Pfam" id="PF03466">
    <property type="entry name" value="LysR_substrate"/>
    <property type="match status" value="1"/>
</dbReference>
<evidence type="ECO:0000256" key="4">
    <source>
        <dbReference type="ARBA" id="ARBA00023163"/>
    </source>
</evidence>
<dbReference type="SUPFAM" id="SSF53850">
    <property type="entry name" value="Periplasmic binding protein-like II"/>
    <property type="match status" value="1"/>
</dbReference>
<organism evidence="6 7">
    <name type="scientific">Enterococcus avium</name>
    <name type="common">Streptococcus avium</name>
    <dbReference type="NCBI Taxonomy" id="33945"/>
    <lineage>
        <taxon>Bacteria</taxon>
        <taxon>Bacillati</taxon>
        <taxon>Bacillota</taxon>
        <taxon>Bacilli</taxon>
        <taxon>Lactobacillales</taxon>
        <taxon>Enterococcaceae</taxon>
        <taxon>Enterococcus</taxon>
    </lineage>
</organism>
<keyword evidence="2" id="KW-0805">Transcription regulation</keyword>
<dbReference type="PANTHER" id="PTHR30346">
    <property type="entry name" value="TRANSCRIPTIONAL DUAL REGULATOR HCAR-RELATED"/>
    <property type="match status" value="1"/>
</dbReference>
<dbReference type="Proteomes" id="UP000316316">
    <property type="component" value="Unassembled WGS sequence"/>
</dbReference>
<dbReference type="InterPro" id="IPR036390">
    <property type="entry name" value="WH_DNA-bd_sf"/>
</dbReference>
<dbReference type="EMBL" id="PDXQ01000001">
    <property type="protein sequence ID" value="TRZ33204.1"/>
    <property type="molecule type" value="Genomic_DNA"/>
</dbReference>
<dbReference type="GO" id="GO:0032993">
    <property type="term" value="C:protein-DNA complex"/>
    <property type="evidence" value="ECO:0007669"/>
    <property type="project" value="TreeGrafter"/>
</dbReference>
<keyword evidence="4" id="KW-0804">Transcription</keyword>
<dbReference type="FunFam" id="1.10.10.10:FF:000001">
    <property type="entry name" value="LysR family transcriptional regulator"/>
    <property type="match status" value="1"/>
</dbReference>
<dbReference type="PROSITE" id="PS50931">
    <property type="entry name" value="HTH_LYSR"/>
    <property type="match status" value="1"/>
</dbReference>
<dbReference type="Gene3D" id="3.40.190.290">
    <property type="match status" value="1"/>
</dbReference>
<dbReference type="Pfam" id="PF00126">
    <property type="entry name" value="HTH_1"/>
    <property type="match status" value="1"/>
</dbReference>
<evidence type="ECO:0000256" key="1">
    <source>
        <dbReference type="ARBA" id="ARBA00009437"/>
    </source>
</evidence>
<dbReference type="PRINTS" id="PR00039">
    <property type="entry name" value="HTHLYSR"/>
</dbReference>
<evidence type="ECO:0000256" key="2">
    <source>
        <dbReference type="ARBA" id="ARBA00023015"/>
    </source>
</evidence>
<dbReference type="AlphaFoldDB" id="A0A2N8PXR4"/>
<dbReference type="Gene3D" id="1.10.10.10">
    <property type="entry name" value="Winged helix-like DNA-binding domain superfamily/Winged helix DNA-binding domain"/>
    <property type="match status" value="1"/>
</dbReference>
<dbReference type="PANTHER" id="PTHR30346:SF28">
    <property type="entry name" value="HTH-TYPE TRANSCRIPTIONAL REGULATOR CYNR"/>
    <property type="match status" value="1"/>
</dbReference>
<evidence type="ECO:0000313" key="6">
    <source>
        <dbReference type="EMBL" id="TRZ33204.1"/>
    </source>
</evidence>
<comment type="caution">
    <text evidence="6">The sequence shown here is derived from an EMBL/GenBank/DDBJ whole genome shotgun (WGS) entry which is preliminary data.</text>
</comment>
<evidence type="ECO:0000313" key="7">
    <source>
        <dbReference type="Proteomes" id="UP000316316"/>
    </source>
</evidence>
<dbReference type="SUPFAM" id="SSF46785">
    <property type="entry name" value="Winged helix' DNA-binding domain"/>
    <property type="match status" value="1"/>
</dbReference>
<dbReference type="GO" id="GO:0003677">
    <property type="term" value="F:DNA binding"/>
    <property type="evidence" value="ECO:0007669"/>
    <property type="project" value="UniProtKB-KW"/>
</dbReference>
<dbReference type="GO" id="GO:0003700">
    <property type="term" value="F:DNA-binding transcription factor activity"/>
    <property type="evidence" value="ECO:0007669"/>
    <property type="project" value="InterPro"/>
</dbReference>
<proteinExistence type="inferred from homology"/>
<dbReference type="InterPro" id="IPR005119">
    <property type="entry name" value="LysR_subst-bd"/>
</dbReference>